<evidence type="ECO:0000313" key="2">
    <source>
        <dbReference type="EMBL" id="MCD1654927.1"/>
    </source>
</evidence>
<feature type="transmembrane region" description="Helical" evidence="1">
    <location>
        <begin position="191"/>
        <end position="213"/>
    </location>
</feature>
<accession>A0AAE3JIA5</accession>
<keyword evidence="3" id="KW-1185">Reference proteome</keyword>
<name>A0AAE3JIA5_9SPIR</name>
<feature type="transmembrane region" description="Helical" evidence="1">
    <location>
        <begin position="112"/>
        <end position="131"/>
    </location>
</feature>
<keyword evidence="1" id="KW-0472">Membrane</keyword>
<gene>
    <name evidence="2" type="ORF">K7J14_09470</name>
</gene>
<dbReference type="PANTHER" id="PTHR37308:SF1">
    <property type="entry name" value="POLYPRENYL-PHOSPHATE TRANSPORTER"/>
    <property type="match status" value="1"/>
</dbReference>
<keyword evidence="1" id="KW-0812">Transmembrane</keyword>
<dbReference type="Pfam" id="PF04018">
    <property type="entry name" value="VCA0040-like"/>
    <property type="match status" value="1"/>
</dbReference>
<dbReference type="Proteomes" id="UP001198163">
    <property type="component" value="Unassembled WGS sequence"/>
</dbReference>
<dbReference type="PANTHER" id="PTHR37308">
    <property type="entry name" value="INTEGRAL MEMBRANE PROTEIN"/>
    <property type="match status" value="1"/>
</dbReference>
<feature type="transmembrane region" description="Helical" evidence="1">
    <location>
        <begin position="6"/>
        <end position="31"/>
    </location>
</feature>
<protein>
    <submittedName>
        <fullName evidence="2">DUF368 domain-containing protein</fullName>
    </submittedName>
</protein>
<feature type="transmembrane region" description="Helical" evidence="1">
    <location>
        <begin position="84"/>
        <end position="100"/>
    </location>
</feature>
<feature type="transmembrane region" description="Helical" evidence="1">
    <location>
        <begin position="243"/>
        <end position="264"/>
    </location>
</feature>
<proteinExistence type="predicted"/>
<feature type="transmembrane region" description="Helical" evidence="1">
    <location>
        <begin position="52"/>
        <end position="72"/>
    </location>
</feature>
<keyword evidence="1" id="KW-1133">Transmembrane helix</keyword>
<dbReference type="InterPro" id="IPR007163">
    <property type="entry name" value="VCA0040-like"/>
</dbReference>
<reference evidence="2" key="1">
    <citation type="submission" date="2021-08" db="EMBL/GenBank/DDBJ databases">
        <title>Comparative analyses of Brucepasteria parasyntrophica and Teretinema zuelzerae.</title>
        <authorList>
            <person name="Song Y."/>
            <person name="Brune A."/>
        </authorList>
    </citation>
    <scope>NUCLEOTIDE SEQUENCE</scope>
    <source>
        <strain evidence="2">DSM 1903</strain>
    </source>
</reference>
<sequence length="275" mass="28575">MNNLKTYLVGIILGIANVIPGVSGGTMAVVFNVYDKILEVISLDFSRIKKNILFLLLLAAGLATGVLLFANLVDWLFASHPTPTAFFFTGIILGSVPFIFKRAKGDSFSPGAAVFIAAGLAVMIVMAVVQADESVSAITSLSVPVFFWLFFLGAVGAVAMIIPGISGSLVLLILGGYRTVISAISDFNIPLLLPIGFGIIAGLLAGAGLVRFLMTRFPKATYALILGLVAGSVLPVYPGLPSGIASTLISLASLIAGTALSWFFSRSESASPEAS</sequence>
<feature type="transmembrane region" description="Helical" evidence="1">
    <location>
        <begin position="169"/>
        <end position="185"/>
    </location>
</feature>
<dbReference type="AlphaFoldDB" id="A0AAE3JIA5"/>
<dbReference type="EMBL" id="JAINWA010000003">
    <property type="protein sequence ID" value="MCD1654927.1"/>
    <property type="molecule type" value="Genomic_DNA"/>
</dbReference>
<feature type="transmembrane region" description="Helical" evidence="1">
    <location>
        <begin position="137"/>
        <end position="162"/>
    </location>
</feature>
<evidence type="ECO:0000256" key="1">
    <source>
        <dbReference type="SAM" id="Phobius"/>
    </source>
</evidence>
<evidence type="ECO:0000313" key="3">
    <source>
        <dbReference type="Proteomes" id="UP001198163"/>
    </source>
</evidence>
<comment type="caution">
    <text evidence="2">The sequence shown here is derived from an EMBL/GenBank/DDBJ whole genome shotgun (WGS) entry which is preliminary data.</text>
</comment>
<dbReference type="RefSeq" id="WP_230755596.1">
    <property type="nucleotide sequence ID" value="NZ_JAINWA010000003.1"/>
</dbReference>
<feature type="transmembrane region" description="Helical" evidence="1">
    <location>
        <begin position="220"/>
        <end position="237"/>
    </location>
</feature>
<organism evidence="2 3">
    <name type="scientific">Teretinema zuelzerae</name>
    <dbReference type="NCBI Taxonomy" id="156"/>
    <lineage>
        <taxon>Bacteria</taxon>
        <taxon>Pseudomonadati</taxon>
        <taxon>Spirochaetota</taxon>
        <taxon>Spirochaetia</taxon>
        <taxon>Spirochaetales</taxon>
        <taxon>Treponemataceae</taxon>
        <taxon>Teretinema</taxon>
    </lineage>
</organism>